<dbReference type="Pfam" id="PF16132">
    <property type="entry name" value="DUF4843"/>
    <property type="match status" value="1"/>
</dbReference>
<keyword evidence="2" id="KW-1185">Reference proteome</keyword>
<proteinExistence type="predicted"/>
<dbReference type="EMBL" id="CP043839">
    <property type="protein sequence ID" value="WOF11529.1"/>
    <property type="molecule type" value="Genomic_DNA"/>
</dbReference>
<evidence type="ECO:0000313" key="2">
    <source>
        <dbReference type="Proteomes" id="UP001302374"/>
    </source>
</evidence>
<organism evidence="1 2">
    <name type="scientific">Butyricimonas paravirosa</name>
    <dbReference type="NCBI Taxonomy" id="1472417"/>
    <lineage>
        <taxon>Bacteria</taxon>
        <taxon>Pseudomonadati</taxon>
        <taxon>Bacteroidota</taxon>
        <taxon>Bacteroidia</taxon>
        <taxon>Bacteroidales</taxon>
        <taxon>Odoribacteraceae</taxon>
        <taxon>Butyricimonas</taxon>
    </lineage>
</organism>
<dbReference type="PROSITE" id="PS51257">
    <property type="entry name" value="PROKAR_LIPOPROTEIN"/>
    <property type="match status" value="1"/>
</dbReference>
<dbReference type="InterPro" id="IPR032299">
    <property type="entry name" value="DUF4843"/>
</dbReference>
<gene>
    <name evidence="1" type="ORF">F1644_04240</name>
</gene>
<sequence length="249" mass="28594">MMKKSILYSLVIFLSVFLGGCEKDEPMGYRGRPGVYFNGKEFSYTFAENPWKDVDTVLLPILLTGDLEDYDRKVKVVVVADSTTATGDMYELLEGTISAGSESGFVPVVVNSVQELEHKVVRLRVQIVENEDFKELDLVYPACNFTFTAQIIKPYNWSQLEYFFGPYSTGWWKFIMEKLGRTSLPYWDLFSPIPNPDPDKYDMSYYEMSNIQQMIRLELAEYNKHSTTGPMKHDDGDYAGKEIVVPAPW</sequence>
<reference evidence="1 2" key="1">
    <citation type="submission" date="2019-09" db="EMBL/GenBank/DDBJ databases">
        <title>Butyricimonas paravirosa DSM 105722 (=214-4 = JCM 18677 = CCUG 65563).</title>
        <authorList>
            <person name="Le Roy T."/>
            <person name="Cani P.D."/>
        </authorList>
    </citation>
    <scope>NUCLEOTIDE SEQUENCE [LARGE SCALE GENOMIC DNA]</scope>
    <source>
        <strain evidence="1 2">DSM 105722</strain>
    </source>
</reference>
<protein>
    <submittedName>
        <fullName evidence="1">DUF4843 domain-containing protein</fullName>
    </submittedName>
</protein>
<name>A0ABZ0FTI9_9BACT</name>
<accession>A0ABZ0FTI9</accession>
<evidence type="ECO:0000313" key="1">
    <source>
        <dbReference type="EMBL" id="WOF11529.1"/>
    </source>
</evidence>
<dbReference type="Proteomes" id="UP001302374">
    <property type="component" value="Chromosome"/>
</dbReference>